<comment type="caution">
    <text evidence="3">The sequence shown here is derived from an EMBL/GenBank/DDBJ whole genome shotgun (WGS) entry which is preliminary data.</text>
</comment>
<dbReference type="GO" id="GO:0016757">
    <property type="term" value="F:glycosyltransferase activity"/>
    <property type="evidence" value="ECO:0007669"/>
    <property type="project" value="InterPro"/>
</dbReference>
<evidence type="ECO:0000259" key="2">
    <source>
        <dbReference type="Pfam" id="PF12919"/>
    </source>
</evidence>
<evidence type="ECO:0000313" key="4">
    <source>
        <dbReference type="Proteomes" id="UP000054729"/>
    </source>
</evidence>
<sequence>MNHVEMMSMYTKQESSKIPIPKKIHFIWIGGPIPEKYLKSILGLAQVAKLSGYELNVWVDNEDNYRKPLNHMHKNLHGSDLAVSNDSLDKVLGIKVRTIEGLKSRMYGDNADSYYKGSDPDFPLQKGEDRAKDFWDCVDRERVGFKNLAAASDFLRIEILRQEGGFYLDADTEFPQINRPTQPNKMEPLPTDPPGTRREIERQNKLAIKQYQKDLKAYEERVAAKKPPPSLQQESSCLGIRGNFELQPYLTDGEHLRIVNVVGCNDVMGTTANHEVTRDAIRIAINSYKEMDKDKTTVVNTMQVKRFPEPVKTTHADATSESPPPDRKSLTVSTSGAAMFTALRNFWRKHNSIETLDTMLSDKKVLGIEFRSKFDNTWLAHGKQKLSSFYKETIERIFPSNSKSERESKGEGTSRRLTD</sequence>
<evidence type="ECO:0000256" key="1">
    <source>
        <dbReference type="SAM" id="MobiDB-lite"/>
    </source>
</evidence>
<evidence type="ECO:0000313" key="3">
    <source>
        <dbReference type="EMBL" id="KTD76582.1"/>
    </source>
</evidence>
<dbReference type="Gene3D" id="3.90.550.20">
    <property type="match status" value="1"/>
</dbReference>
<feature type="region of interest" description="Disordered" evidence="1">
    <location>
        <begin position="400"/>
        <end position="419"/>
    </location>
</feature>
<dbReference type="Proteomes" id="UP000054729">
    <property type="component" value="Unassembled WGS sequence"/>
</dbReference>
<dbReference type="Pfam" id="PF12919">
    <property type="entry name" value="TcdA_TcdB"/>
    <property type="match status" value="2"/>
</dbReference>
<dbReference type="RefSeq" id="WP_133141210.1">
    <property type="nucleotide sequence ID" value="NZ_CAAAIQ010000001.1"/>
</dbReference>
<dbReference type="AlphaFoldDB" id="A0A0W1A5I7"/>
<feature type="domain" description="GT44" evidence="2">
    <location>
        <begin position="22"/>
        <end position="62"/>
    </location>
</feature>
<dbReference type="InterPro" id="IPR024770">
    <property type="entry name" value="TcdA/TcdB_cat"/>
</dbReference>
<dbReference type="SUPFAM" id="SSF53448">
    <property type="entry name" value="Nucleotide-diphospho-sugar transferases"/>
    <property type="match status" value="1"/>
</dbReference>
<dbReference type="STRING" id="66969.Lwal_2304"/>
<name>A0A0W1A5I7_9GAMM</name>
<feature type="domain" description="GT44" evidence="2">
    <location>
        <begin position="143"/>
        <end position="214"/>
    </location>
</feature>
<organism evidence="3 4">
    <name type="scientific">Legionella waltersii</name>
    <dbReference type="NCBI Taxonomy" id="66969"/>
    <lineage>
        <taxon>Bacteria</taxon>
        <taxon>Pseudomonadati</taxon>
        <taxon>Pseudomonadota</taxon>
        <taxon>Gammaproteobacteria</taxon>
        <taxon>Legionellales</taxon>
        <taxon>Legionellaceae</taxon>
        <taxon>Legionella</taxon>
    </lineage>
</organism>
<gene>
    <name evidence="3" type="ORF">Lwal_2304</name>
</gene>
<keyword evidence="3" id="KW-0808">Transferase</keyword>
<proteinExistence type="predicted"/>
<dbReference type="EMBL" id="LNZB01000051">
    <property type="protein sequence ID" value="KTD76582.1"/>
    <property type="molecule type" value="Genomic_DNA"/>
</dbReference>
<protein>
    <submittedName>
        <fullName evidence="3">Glycosyltransferase</fullName>
    </submittedName>
</protein>
<reference evidence="3 4" key="1">
    <citation type="submission" date="2015-11" db="EMBL/GenBank/DDBJ databases">
        <title>Genomic analysis of 38 Legionella species identifies large and diverse effector repertoires.</title>
        <authorList>
            <person name="Burstein D."/>
            <person name="Amaro F."/>
            <person name="Zusman T."/>
            <person name="Lifshitz Z."/>
            <person name="Cohen O."/>
            <person name="Gilbert J.A."/>
            <person name="Pupko T."/>
            <person name="Shuman H.A."/>
            <person name="Segal G."/>
        </authorList>
    </citation>
    <scope>NUCLEOTIDE SEQUENCE [LARGE SCALE GENOMIC DNA]</scope>
    <source>
        <strain evidence="3 4">ATCC 51914</strain>
    </source>
</reference>
<keyword evidence="4" id="KW-1185">Reference proteome</keyword>
<feature type="compositionally biased region" description="Basic and acidic residues" evidence="1">
    <location>
        <begin position="403"/>
        <end position="419"/>
    </location>
</feature>
<dbReference type="OrthoDB" id="9802987at2"/>
<dbReference type="PATRIC" id="fig|66969.6.peg.2506"/>
<dbReference type="InterPro" id="IPR029044">
    <property type="entry name" value="Nucleotide-diphossugar_trans"/>
</dbReference>
<accession>A0A0W1A5I7</accession>
<feature type="region of interest" description="Disordered" evidence="1">
    <location>
        <begin position="176"/>
        <end position="197"/>
    </location>
</feature>
<feature type="region of interest" description="Disordered" evidence="1">
    <location>
        <begin position="309"/>
        <end position="331"/>
    </location>
</feature>